<evidence type="ECO:0000313" key="2">
    <source>
        <dbReference type="Proteomes" id="UP000194632"/>
    </source>
</evidence>
<comment type="caution">
    <text evidence="1">The sequence shown here is derived from an EMBL/GenBank/DDBJ whole genome shotgun (WGS) entry which is preliminary data.</text>
</comment>
<proteinExistence type="predicted"/>
<keyword evidence="2" id="KW-1185">Reference proteome</keyword>
<name>A0A243Q5S2_9ACTN</name>
<reference evidence="1 2" key="1">
    <citation type="submission" date="2017-05" db="EMBL/GenBank/DDBJ databases">
        <title>Biotechnological potential of actinobacteria isolated from South African environments.</title>
        <authorList>
            <person name="Le Roes-Hill M."/>
            <person name="Prins A."/>
            <person name="Durrell K.A."/>
        </authorList>
    </citation>
    <scope>NUCLEOTIDE SEQUENCE [LARGE SCALE GENOMIC DNA]</scope>
    <source>
        <strain evidence="1">BS2</strain>
    </source>
</reference>
<sequence length="119" mass="12605">MCQNAAMAGAGACDHCGGVLPGDGAPRRGRPRRWCSDECRRAAWVRRHDRPAAAGVTAQDAVAQVLASPTATAELLGTLAERIEGGDEVASGVIAELVRAHRASVHAVIRTNELRPFRR</sequence>
<dbReference type="Proteomes" id="UP000194632">
    <property type="component" value="Unassembled WGS sequence"/>
</dbReference>
<organism evidence="1 2">
    <name type="scientific">Gordonia lacunae</name>
    <dbReference type="NCBI Taxonomy" id="417102"/>
    <lineage>
        <taxon>Bacteria</taxon>
        <taxon>Bacillati</taxon>
        <taxon>Actinomycetota</taxon>
        <taxon>Actinomycetes</taxon>
        <taxon>Mycobacteriales</taxon>
        <taxon>Gordoniaceae</taxon>
        <taxon>Gordonia</taxon>
    </lineage>
</organism>
<dbReference type="OrthoDB" id="4376986at2"/>
<accession>A0A243Q5S2</accession>
<protein>
    <submittedName>
        <fullName evidence="1">Uncharacterized protein</fullName>
    </submittedName>
</protein>
<dbReference type="EMBL" id="NGFO01000029">
    <property type="protein sequence ID" value="OUC76706.1"/>
    <property type="molecule type" value="Genomic_DNA"/>
</dbReference>
<gene>
    <name evidence="1" type="ORF">CA982_20910</name>
</gene>
<dbReference type="AlphaFoldDB" id="A0A243Q5S2"/>
<evidence type="ECO:0000313" key="1">
    <source>
        <dbReference type="EMBL" id="OUC76706.1"/>
    </source>
</evidence>